<dbReference type="GO" id="GO:0016192">
    <property type="term" value="P:vesicle-mediated transport"/>
    <property type="evidence" value="ECO:0007669"/>
    <property type="project" value="InterPro"/>
</dbReference>
<proteinExistence type="predicted"/>
<dbReference type="SUPFAM" id="SSF58038">
    <property type="entry name" value="SNARE fusion complex"/>
    <property type="match status" value="1"/>
</dbReference>
<dbReference type="Pfam" id="PF00957">
    <property type="entry name" value="Synaptobrevin"/>
    <property type="match status" value="1"/>
</dbReference>
<evidence type="ECO:0000256" key="1">
    <source>
        <dbReference type="SAM" id="Phobius"/>
    </source>
</evidence>
<dbReference type="PROSITE" id="PS50892">
    <property type="entry name" value="V_SNARE"/>
    <property type="match status" value="1"/>
</dbReference>
<evidence type="ECO:0000259" key="2">
    <source>
        <dbReference type="PROSITE" id="PS50892"/>
    </source>
</evidence>
<evidence type="ECO:0000313" key="3">
    <source>
        <dbReference type="EMBL" id="AYV87231.1"/>
    </source>
</evidence>
<reference evidence="3" key="1">
    <citation type="submission" date="2018-10" db="EMBL/GenBank/DDBJ databases">
        <title>Hidden diversity of soil giant viruses.</title>
        <authorList>
            <person name="Schulz F."/>
            <person name="Alteio L."/>
            <person name="Goudeau D."/>
            <person name="Ryan E.M."/>
            <person name="Malmstrom R.R."/>
            <person name="Blanchard J."/>
            <person name="Woyke T."/>
        </authorList>
    </citation>
    <scope>NUCLEOTIDE SEQUENCE</scope>
    <source>
        <strain evidence="3">SYV1</strain>
    </source>
</reference>
<dbReference type="CDD" id="cd15843">
    <property type="entry name" value="R-SNARE"/>
    <property type="match status" value="1"/>
</dbReference>
<dbReference type="InterPro" id="IPR042855">
    <property type="entry name" value="V_SNARE_CC"/>
</dbReference>
<dbReference type="GO" id="GO:0016020">
    <property type="term" value="C:membrane"/>
    <property type="evidence" value="ECO:0007669"/>
    <property type="project" value="InterPro"/>
</dbReference>
<dbReference type="PRINTS" id="PR00219">
    <property type="entry name" value="SYNAPTOBREVN"/>
</dbReference>
<accession>A0A3G5AKE1</accession>
<dbReference type="InterPro" id="IPR016444">
    <property type="entry name" value="Synaptobrevin/VAMP"/>
</dbReference>
<keyword evidence="1" id="KW-0472">Membrane</keyword>
<sequence>KLEKAEFQVEEIKMIMQNNVKTAIANGEQIDDLEDKSIMIGGLSHIFERESSKLKWKMCRQHWKSILLILLIILLVIVITILIGKSQ</sequence>
<dbReference type="EMBL" id="MK072545">
    <property type="protein sequence ID" value="AYV87231.1"/>
    <property type="molecule type" value="Genomic_DNA"/>
</dbReference>
<feature type="non-terminal residue" evidence="3">
    <location>
        <position position="1"/>
    </location>
</feature>
<protein>
    <recommendedName>
        <fullName evidence="2">V-SNARE coiled-coil homology domain-containing protein</fullName>
    </recommendedName>
</protein>
<dbReference type="Gene3D" id="1.20.5.110">
    <property type="match status" value="1"/>
</dbReference>
<feature type="domain" description="V-SNARE coiled-coil homology" evidence="2">
    <location>
        <begin position="1"/>
        <end position="57"/>
    </location>
</feature>
<name>A0A3G5AKE1_9VIRU</name>
<keyword evidence="1" id="KW-0812">Transmembrane</keyword>
<dbReference type="InterPro" id="IPR001388">
    <property type="entry name" value="Synaptobrevin-like"/>
</dbReference>
<dbReference type="PANTHER" id="PTHR45701">
    <property type="entry name" value="SYNAPTOBREVIN FAMILY MEMBER"/>
    <property type="match status" value="1"/>
</dbReference>
<keyword evidence="1" id="KW-1133">Transmembrane helix</keyword>
<gene>
    <name evidence="3" type="ORF">Sylvanvirus39_4</name>
</gene>
<organism evidence="3">
    <name type="scientific">Sylvanvirus sp</name>
    <dbReference type="NCBI Taxonomy" id="2487774"/>
    <lineage>
        <taxon>Viruses</taxon>
    </lineage>
</organism>
<feature type="transmembrane region" description="Helical" evidence="1">
    <location>
        <begin position="65"/>
        <end position="84"/>
    </location>
</feature>